<organism evidence="1">
    <name type="scientific">Salmonella enterica I</name>
    <dbReference type="NCBI Taxonomy" id="59201"/>
    <lineage>
        <taxon>Bacteria</taxon>
        <taxon>Pseudomonadati</taxon>
        <taxon>Pseudomonadota</taxon>
        <taxon>Gammaproteobacteria</taxon>
        <taxon>Enterobacterales</taxon>
        <taxon>Enterobacteriaceae</taxon>
        <taxon>Salmonella</taxon>
    </lineage>
</organism>
<protein>
    <submittedName>
        <fullName evidence="1">Uncharacterized protein</fullName>
    </submittedName>
</protein>
<dbReference type="EMBL" id="AAAATI010000052">
    <property type="protein sequence ID" value="EAA1980625.1"/>
    <property type="molecule type" value="Genomic_DNA"/>
</dbReference>
<reference evidence="1" key="1">
    <citation type="submission" date="2018-06" db="EMBL/GenBank/DDBJ databases">
        <authorList>
            <person name="Ashton P.M."/>
            <person name="Dallman T."/>
            <person name="Nair S."/>
            <person name="De Pinna E."/>
            <person name="Peters T."/>
            <person name="Grant K."/>
        </authorList>
    </citation>
    <scope>NUCLEOTIDE SEQUENCE [LARGE SCALE GENOMIC DNA]</scope>
    <source>
        <strain evidence="1">310211</strain>
    </source>
</reference>
<name>A0A3T7S658_SALET</name>
<comment type="caution">
    <text evidence="1">The sequence shown here is derived from an EMBL/GenBank/DDBJ whole genome shotgun (WGS) entry which is preliminary data.</text>
</comment>
<sequence length="93" mass="10353">MMTGEWKVNPHMEICNLPDDVATLFTEATESLIGAEYSPVLYPGKQLVSGCNYMFICKQTLMTVQAETHIVKMVIHKPENSGQSTVISVESLF</sequence>
<dbReference type="Proteomes" id="UP000839671">
    <property type="component" value="Unassembled WGS sequence"/>
</dbReference>
<evidence type="ECO:0000313" key="1">
    <source>
        <dbReference type="EMBL" id="EAA1980625.1"/>
    </source>
</evidence>
<gene>
    <name evidence="1" type="ORF">DM051_25780</name>
</gene>
<proteinExistence type="predicted"/>
<accession>A0A3T7S658</accession>
<dbReference type="AlphaFoldDB" id="A0A3T7S658"/>